<sequence>MPHQMAHTSRSFDHDLKETTSLFLAMGALVGEQVAHAMRALIEGDSMLASQVIEQDSQVNQMEMQVDEHVLLLLARRQPAARDLRYVMAISKGVVDIERIGDEATKIAHMAKQVAADNHNTYCHHEVQHLSNQVRLMLHSALMSFENLQAEQAFEVMRDDGSVDFEYQSAVRALMTYVMADARQVTQVMNLMWVLRALERIGDHARNLAELVIYISSGTDVRHSDFHTVKQAVDAAKDS</sequence>
<keyword evidence="3" id="KW-0963">Cytoplasm</keyword>
<accession>A0ABN0W2L2</accession>
<dbReference type="Gene3D" id="1.20.58.220">
    <property type="entry name" value="Phosphate transport system protein phou homolog 2, domain 2"/>
    <property type="match status" value="2"/>
</dbReference>
<feature type="domain" description="PhoU" evidence="4">
    <location>
        <begin position="128"/>
        <end position="212"/>
    </location>
</feature>
<dbReference type="InterPro" id="IPR038078">
    <property type="entry name" value="PhoU-like_sf"/>
</dbReference>
<evidence type="ECO:0000313" key="6">
    <source>
        <dbReference type="Proteomes" id="UP001501787"/>
    </source>
</evidence>
<dbReference type="InterPro" id="IPR026022">
    <property type="entry name" value="PhoU_dom"/>
</dbReference>
<dbReference type="SUPFAM" id="SSF109755">
    <property type="entry name" value="PhoU-like"/>
    <property type="match status" value="1"/>
</dbReference>
<keyword evidence="2 3" id="KW-0592">Phosphate transport</keyword>
<dbReference type="PIRSF" id="PIRSF003107">
    <property type="entry name" value="PhoU"/>
    <property type="match status" value="1"/>
</dbReference>
<dbReference type="PANTHER" id="PTHR42930">
    <property type="entry name" value="PHOSPHATE-SPECIFIC TRANSPORT SYSTEM ACCESSORY PROTEIN PHOU"/>
    <property type="match status" value="1"/>
</dbReference>
<evidence type="ECO:0000259" key="4">
    <source>
        <dbReference type="Pfam" id="PF01895"/>
    </source>
</evidence>
<dbReference type="RefSeq" id="WP_201504571.1">
    <property type="nucleotide sequence ID" value="NZ_BAAAFR010000008.1"/>
</dbReference>
<reference evidence="5 6" key="1">
    <citation type="journal article" date="2019" name="Int. J. Syst. Evol. Microbiol.">
        <title>The Global Catalogue of Microorganisms (GCM) 10K type strain sequencing project: providing services to taxonomists for standard genome sequencing and annotation.</title>
        <authorList>
            <consortium name="The Broad Institute Genomics Platform"/>
            <consortium name="The Broad Institute Genome Sequencing Center for Infectious Disease"/>
            <person name="Wu L."/>
            <person name="Ma J."/>
        </authorList>
    </citation>
    <scope>NUCLEOTIDE SEQUENCE [LARGE SCALE GENOMIC DNA]</scope>
    <source>
        <strain evidence="5 6">JCM 16343</strain>
    </source>
</reference>
<comment type="similarity">
    <text evidence="1 3">Belongs to the PhoU family.</text>
</comment>
<proteinExistence type="inferred from homology"/>
<comment type="caution">
    <text evidence="5">The sequence shown here is derived from an EMBL/GenBank/DDBJ whole genome shotgun (WGS) entry which is preliminary data.</text>
</comment>
<dbReference type="Proteomes" id="UP001501787">
    <property type="component" value="Unassembled WGS sequence"/>
</dbReference>
<keyword evidence="3" id="KW-0813">Transport</keyword>
<dbReference type="Pfam" id="PF01895">
    <property type="entry name" value="PhoU"/>
    <property type="match status" value="2"/>
</dbReference>
<keyword evidence="6" id="KW-1185">Reference proteome</keyword>
<dbReference type="PANTHER" id="PTHR42930:SF3">
    <property type="entry name" value="PHOSPHATE-SPECIFIC TRANSPORT SYSTEM ACCESSORY PROTEIN PHOU"/>
    <property type="match status" value="1"/>
</dbReference>
<gene>
    <name evidence="5" type="primary">phoU</name>
    <name evidence="5" type="ORF">GCM10009129_21640</name>
</gene>
<feature type="domain" description="PhoU" evidence="4">
    <location>
        <begin position="25"/>
        <end position="109"/>
    </location>
</feature>
<evidence type="ECO:0000256" key="3">
    <source>
        <dbReference type="PIRNR" id="PIRNR003107"/>
    </source>
</evidence>
<protein>
    <recommendedName>
        <fullName evidence="3">Phosphate-specific transport system accessory protein PhoU</fullName>
    </recommendedName>
</protein>
<name>A0ABN0W2L2_9GAMM</name>
<dbReference type="NCBIfam" id="TIGR02135">
    <property type="entry name" value="phoU_full"/>
    <property type="match status" value="1"/>
</dbReference>
<evidence type="ECO:0000256" key="1">
    <source>
        <dbReference type="ARBA" id="ARBA00008107"/>
    </source>
</evidence>
<comment type="function">
    <text evidence="3">Plays a role in the regulation of phosphate uptake.</text>
</comment>
<comment type="subcellular location">
    <subcellularLocation>
        <location evidence="3">Cytoplasm</location>
    </subcellularLocation>
</comment>
<evidence type="ECO:0000313" key="5">
    <source>
        <dbReference type="EMBL" id="GAA0323491.1"/>
    </source>
</evidence>
<dbReference type="EMBL" id="BAAAFR010000008">
    <property type="protein sequence ID" value="GAA0323491.1"/>
    <property type="molecule type" value="Genomic_DNA"/>
</dbReference>
<evidence type="ECO:0000256" key="2">
    <source>
        <dbReference type="ARBA" id="ARBA00022592"/>
    </source>
</evidence>
<organism evidence="5 6">
    <name type="scientific">Psychrobacter aestuarii</name>
    <dbReference type="NCBI Taxonomy" id="556327"/>
    <lineage>
        <taxon>Bacteria</taxon>
        <taxon>Pseudomonadati</taxon>
        <taxon>Pseudomonadota</taxon>
        <taxon>Gammaproteobacteria</taxon>
        <taxon>Moraxellales</taxon>
        <taxon>Moraxellaceae</taxon>
        <taxon>Psychrobacter</taxon>
    </lineage>
</organism>
<comment type="subunit">
    <text evidence="3">Homodimer.</text>
</comment>
<dbReference type="InterPro" id="IPR028366">
    <property type="entry name" value="PhoU"/>
</dbReference>